<dbReference type="HOGENOM" id="CLU_2864848_0_0_0"/>
<evidence type="ECO:0000313" key="2">
    <source>
        <dbReference type="Proteomes" id="UP000001025"/>
    </source>
</evidence>
<gene>
    <name evidence="1" type="ordered locus">RB3566</name>
</gene>
<evidence type="ECO:0000313" key="1">
    <source>
        <dbReference type="EMBL" id="CAD73265.1"/>
    </source>
</evidence>
<dbReference type="KEGG" id="rba:RB3566"/>
<dbReference type="STRING" id="243090.RB3566"/>
<dbReference type="EnsemblBacteria" id="CAD73265">
    <property type="protein sequence ID" value="CAD73265"/>
    <property type="gene ID" value="RB3566"/>
</dbReference>
<sequence length="64" mass="7419">MRDWLPNTAKCVCTMEHKTDYLLGQLIDFAMSHLCSSQFICGQIATSSCYRLTFRWFFPSTTSK</sequence>
<dbReference type="EMBL" id="BX294139">
    <property type="protein sequence ID" value="CAD73265.1"/>
    <property type="molecule type" value="Genomic_DNA"/>
</dbReference>
<keyword evidence="2" id="KW-1185">Reference proteome</keyword>
<proteinExistence type="predicted"/>
<dbReference type="Proteomes" id="UP000001025">
    <property type="component" value="Chromosome"/>
</dbReference>
<reference evidence="1 2" key="1">
    <citation type="journal article" date="2003" name="Proc. Natl. Acad. Sci. U.S.A.">
        <title>Complete genome sequence of the marine planctomycete Pirellula sp. strain 1.</title>
        <authorList>
            <person name="Gloeckner F.O."/>
            <person name="Kube M."/>
            <person name="Bauer M."/>
            <person name="Teeling H."/>
            <person name="Lombardot T."/>
            <person name="Ludwig W."/>
            <person name="Gade D."/>
            <person name="Beck A."/>
            <person name="Borzym K."/>
            <person name="Heitmann K."/>
            <person name="Rabus R."/>
            <person name="Schlesner H."/>
            <person name="Amann R."/>
            <person name="Reinhardt R."/>
        </authorList>
    </citation>
    <scope>NUCLEOTIDE SEQUENCE [LARGE SCALE GENOMIC DNA]</scope>
    <source>
        <strain evidence="2">DSM 10527 / NCIMB 13988 / SH1</strain>
    </source>
</reference>
<dbReference type="InParanoid" id="Q7UU19"/>
<dbReference type="AlphaFoldDB" id="Q7UU19"/>
<organism evidence="1 2">
    <name type="scientific">Rhodopirellula baltica (strain DSM 10527 / NCIMB 13988 / SH1)</name>
    <dbReference type="NCBI Taxonomy" id="243090"/>
    <lineage>
        <taxon>Bacteria</taxon>
        <taxon>Pseudomonadati</taxon>
        <taxon>Planctomycetota</taxon>
        <taxon>Planctomycetia</taxon>
        <taxon>Pirellulales</taxon>
        <taxon>Pirellulaceae</taxon>
        <taxon>Rhodopirellula</taxon>
    </lineage>
</organism>
<name>Q7UU19_RHOBA</name>
<protein>
    <submittedName>
        <fullName evidence="1">Uncharacterized protein</fullName>
    </submittedName>
</protein>
<accession>Q7UU19</accession>